<evidence type="ECO:0000313" key="2">
    <source>
        <dbReference type="Proteomes" id="UP000060513"/>
    </source>
</evidence>
<name>A0A0M4DSB5_STRPR</name>
<dbReference type="RefSeq" id="WP_037774069.1">
    <property type="nucleotide sequence ID" value="NZ_CP011340.1"/>
</dbReference>
<dbReference type="Proteomes" id="UP000060513">
    <property type="component" value="Chromosome"/>
</dbReference>
<organism evidence="1">
    <name type="scientific">Streptomyces pristinaespiralis</name>
    <dbReference type="NCBI Taxonomy" id="38300"/>
    <lineage>
        <taxon>Bacteria</taxon>
        <taxon>Bacillati</taxon>
        <taxon>Actinomycetota</taxon>
        <taxon>Actinomycetes</taxon>
        <taxon>Kitasatosporales</taxon>
        <taxon>Streptomycetaceae</taxon>
        <taxon>Streptomyces</taxon>
    </lineage>
</organism>
<sequence>MNAIQQHMLDLYVAARTDTAPPPRPGDHDLRVLREAPVHRRVLAVFAGRRTGDPAAGAGRASC</sequence>
<evidence type="ECO:0000313" key="1">
    <source>
        <dbReference type="EMBL" id="ALC21712.1"/>
    </source>
</evidence>
<dbReference type="AlphaFoldDB" id="A0A0M4DSB5"/>
<dbReference type="OrthoDB" id="4333273at2"/>
<dbReference type="EMBL" id="CP011340">
    <property type="protein sequence ID" value="ALC21712.1"/>
    <property type="molecule type" value="Genomic_DNA"/>
</dbReference>
<proteinExistence type="predicted"/>
<dbReference type="PATRIC" id="fig|38300.4.peg.3577"/>
<gene>
    <name evidence="1" type="ORF">SPRI_3406</name>
</gene>
<reference evidence="1 2" key="1">
    <citation type="submission" date="2015-08" db="EMBL/GenBank/DDBJ databases">
        <title>Genome sequence of the pristinamycin over-producing bacterium Streptomyces pristinaespiralis HCCB10218.</title>
        <authorList>
            <person name="Tian J."/>
            <person name="Yang J."/>
            <person name="Li L."/>
            <person name="Ruan L."/>
            <person name="Wei W."/>
            <person name="Zheng G."/>
            <person name="Wei Z."/>
            <person name="Yang S."/>
            <person name="Ge M."/>
            <person name="Jiang W."/>
            <person name="Lu Y."/>
        </authorList>
    </citation>
    <scope>NUCLEOTIDE SEQUENCE [LARGE SCALE GENOMIC DNA]</scope>
    <source>
        <strain evidence="1 2">HCCB 10218</strain>
    </source>
</reference>
<protein>
    <submittedName>
        <fullName evidence="1">Uncharacterized protein</fullName>
    </submittedName>
</protein>
<dbReference type="GeneID" id="97235559"/>
<accession>A0A0M4DSB5</accession>
<dbReference type="KEGG" id="spri:SPRI_3406"/>